<keyword evidence="2 7" id="KW-0328">Glycosyltransferase</keyword>
<dbReference type="GO" id="GO:0004514">
    <property type="term" value="F:nicotinate-nucleotide diphosphorylase (carboxylating) activity"/>
    <property type="evidence" value="ECO:0007669"/>
    <property type="project" value="UniProtKB-EC"/>
</dbReference>
<evidence type="ECO:0000256" key="1">
    <source>
        <dbReference type="ARBA" id="ARBA00009400"/>
    </source>
</evidence>
<dbReference type="Pfam" id="PF01729">
    <property type="entry name" value="QRPTase_C"/>
    <property type="match status" value="1"/>
</dbReference>
<comment type="similarity">
    <text evidence="1">Belongs to the NadC/ModD family.</text>
</comment>
<dbReference type="PANTHER" id="PTHR32179:SF3">
    <property type="entry name" value="NICOTINATE-NUCLEOTIDE PYROPHOSPHORYLASE [CARBOXYLATING]"/>
    <property type="match status" value="1"/>
</dbReference>
<dbReference type="Gene3D" id="3.90.1170.20">
    <property type="entry name" value="Quinolinate phosphoribosyl transferase, N-terminal domain"/>
    <property type="match status" value="1"/>
</dbReference>
<dbReference type="InterPro" id="IPR036068">
    <property type="entry name" value="Nicotinate_pribotase-like_C"/>
</dbReference>
<evidence type="ECO:0000259" key="6">
    <source>
        <dbReference type="Pfam" id="PF02749"/>
    </source>
</evidence>
<dbReference type="GO" id="GO:0005737">
    <property type="term" value="C:cytoplasm"/>
    <property type="evidence" value="ECO:0007669"/>
    <property type="project" value="TreeGrafter"/>
</dbReference>
<evidence type="ECO:0000259" key="5">
    <source>
        <dbReference type="Pfam" id="PF01729"/>
    </source>
</evidence>
<dbReference type="InterPro" id="IPR022412">
    <property type="entry name" value="Quinolinate_PRibosylTrfase_N"/>
</dbReference>
<dbReference type="RefSeq" id="WP_106010165.1">
    <property type="nucleotide sequence ID" value="NZ_JALCQO010000051.1"/>
</dbReference>
<keyword evidence="8" id="KW-1185">Reference proteome</keyword>
<dbReference type="EMBL" id="PVXP01000043">
    <property type="protein sequence ID" value="PRR83827.1"/>
    <property type="molecule type" value="Genomic_DNA"/>
</dbReference>
<protein>
    <submittedName>
        <fullName evidence="7">Putative nicotinate-nucleotide pyrophosphorylase</fullName>
        <ecNumber evidence="7">2.4.2.19</ecNumber>
    </submittedName>
</protein>
<dbReference type="InterPro" id="IPR037128">
    <property type="entry name" value="Quinolinate_PRibosylTase_N_sf"/>
</dbReference>
<proteinExistence type="inferred from homology"/>
<evidence type="ECO:0000256" key="3">
    <source>
        <dbReference type="ARBA" id="ARBA00022679"/>
    </source>
</evidence>
<name>A0A2T0BIZ8_9CLOT</name>
<dbReference type="InterPro" id="IPR002638">
    <property type="entry name" value="Quinolinate_PRibosylTrfase_C"/>
</dbReference>
<organism evidence="7 8">
    <name type="scientific">Clostridium luticellarii</name>
    <dbReference type="NCBI Taxonomy" id="1691940"/>
    <lineage>
        <taxon>Bacteria</taxon>
        <taxon>Bacillati</taxon>
        <taxon>Bacillota</taxon>
        <taxon>Clostridia</taxon>
        <taxon>Eubacteriales</taxon>
        <taxon>Clostridiaceae</taxon>
        <taxon>Clostridium</taxon>
    </lineage>
</organism>
<accession>A0A2T0BIZ8</accession>
<keyword evidence="3 7" id="KW-0808">Transferase</keyword>
<dbReference type="GO" id="GO:0034213">
    <property type="term" value="P:quinolinate catabolic process"/>
    <property type="evidence" value="ECO:0007669"/>
    <property type="project" value="TreeGrafter"/>
</dbReference>
<feature type="domain" description="Quinolinate phosphoribosyl transferase N-terminal" evidence="6">
    <location>
        <begin position="15"/>
        <end position="85"/>
    </location>
</feature>
<dbReference type="AlphaFoldDB" id="A0A2T0BIZ8"/>
<dbReference type="Gene3D" id="3.20.20.70">
    <property type="entry name" value="Aldolase class I"/>
    <property type="match status" value="1"/>
</dbReference>
<dbReference type="Pfam" id="PF02749">
    <property type="entry name" value="QRPTase_N"/>
    <property type="match status" value="1"/>
</dbReference>
<dbReference type="EC" id="2.4.2.19" evidence="7"/>
<gene>
    <name evidence="7" type="primary">nadC_2</name>
    <name evidence="7" type="ORF">CLLU_25620</name>
</gene>
<comment type="caution">
    <text evidence="7">The sequence shown here is derived from an EMBL/GenBank/DDBJ whole genome shotgun (WGS) entry which is preliminary data.</text>
</comment>
<dbReference type="SUPFAM" id="SSF51690">
    <property type="entry name" value="Nicotinate/Quinolinate PRTase C-terminal domain-like"/>
    <property type="match status" value="1"/>
</dbReference>
<dbReference type="PANTHER" id="PTHR32179">
    <property type="entry name" value="NICOTINATE-NUCLEOTIDE PYROPHOSPHORYLASE [CARBOXYLATING]"/>
    <property type="match status" value="1"/>
</dbReference>
<dbReference type="InterPro" id="IPR013785">
    <property type="entry name" value="Aldolase_TIM"/>
</dbReference>
<evidence type="ECO:0000256" key="2">
    <source>
        <dbReference type="ARBA" id="ARBA00022676"/>
    </source>
</evidence>
<evidence type="ECO:0000256" key="4">
    <source>
        <dbReference type="ARBA" id="ARBA00047445"/>
    </source>
</evidence>
<dbReference type="InterPro" id="IPR027277">
    <property type="entry name" value="NadC/ModD"/>
</dbReference>
<reference evidence="7 8" key="1">
    <citation type="submission" date="2018-03" db="EMBL/GenBank/DDBJ databases">
        <title>Genome sequence of Clostridium luticellarii DSM 29923.</title>
        <authorList>
            <person name="Poehlein A."/>
            <person name="Daniel R."/>
        </authorList>
    </citation>
    <scope>NUCLEOTIDE SEQUENCE [LARGE SCALE GENOMIC DNA]</scope>
    <source>
        <strain evidence="7 8">DSM 29923</strain>
    </source>
</reference>
<evidence type="ECO:0000313" key="7">
    <source>
        <dbReference type="EMBL" id="PRR83827.1"/>
    </source>
</evidence>
<dbReference type="OrthoDB" id="1677778at2"/>
<dbReference type="GO" id="GO:0009435">
    <property type="term" value="P:NAD+ biosynthetic process"/>
    <property type="evidence" value="ECO:0007669"/>
    <property type="project" value="InterPro"/>
</dbReference>
<feature type="domain" description="Quinolinate phosphoribosyl transferase C-terminal" evidence="5">
    <location>
        <begin position="88"/>
        <end position="262"/>
    </location>
</feature>
<dbReference type="SUPFAM" id="SSF54675">
    <property type="entry name" value="Nicotinate/Quinolinate PRTase N-terminal domain-like"/>
    <property type="match status" value="1"/>
</dbReference>
<sequence length="265" mass="29018">MELREYLFSEISSCRWNFEIVSKQNGIFSGSDKLKKMSDELKVEKVKICPEGYKIKIGDCVFSGNGYADQIVKAEEMLLGTVGKFSGIATAAYEFSQKAGNDIEVVCGAFKKVPAEIRKDVRQSIVSGGIGVRITDKPFIYLDKNYVRLLGCVEKAVKKAREYDSSRIAVVQLRGEIDPIIEETVQAVEAGAGILMVDTGSMDDLKSVVDVLKKYENSEDIKVAYSGGITLGDIKAAENFGADIVDVGRAIIDAPMLDFSLDVVR</sequence>
<dbReference type="Proteomes" id="UP000237798">
    <property type="component" value="Unassembled WGS sequence"/>
</dbReference>
<evidence type="ECO:0000313" key="8">
    <source>
        <dbReference type="Proteomes" id="UP000237798"/>
    </source>
</evidence>
<comment type="catalytic activity">
    <reaction evidence="4">
        <text>nicotinate beta-D-ribonucleotide + CO2 + diphosphate = quinolinate + 5-phospho-alpha-D-ribose 1-diphosphate + 2 H(+)</text>
        <dbReference type="Rhea" id="RHEA:12733"/>
        <dbReference type="ChEBI" id="CHEBI:15378"/>
        <dbReference type="ChEBI" id="CHEBI:16526"/>
        <dbReference type="ChEBI" id="CHEBI:29959"/>
        <dbReference type="ChEBI" id="CHEBI:33019"/>
        <dbReference type="ChEBI" id="CHEBI:57502"/>
        <dbReference type="ChEBI" id="CHEBI:58017"/>
        <dbReference type="EC" id="2.4.2.19"/>
    </reaction>
</comment>